<evidence type="ECO:0000256" key="1">
    <source>
        <dbReference type="SAM" id="MobiDB-lite"/>
    </source>
</evidence>
<feature type="transmembrane region" description="Helical" evidence="2">
    <location>
        <begin position="137"/>
        <end position="160"/>
    </location>
</feature>
<feature type="compositionally biased region" description="Polar residues" evidence="1">
    <location>
        <begin position="247"/>
        <end position="267"/>
    </location>
</feature>
<keyword evidence="2" id="KW-1133">Transmembrane helix</keyword>
<protein>
    <submittedName>
        <fullName evidence="4">Uncharacterized protein</fullName>
    </submittedName>
</protein>
<feature type="compositionally biased region" description="Basic and acidic residues" evidence="1">
    <location>
        <begin position="339"/>
        <end position="360"/>
    </location>
</feature>
<feature type="region of interest" description="Disordered" evidence="1">
    <location>
        <begin position="168"/>
        <end position="200"/>
    </location>
</feature>
<proteinExistence type="predicted"/>
<evidence type="ECO:0000313" key="4">
    <source>
        <dbReference type="EMBL" id="KAF8709496.1"/>
    </source>
</evidence>
<feature type="region of interest" description="Disordered" evidence="1">
    <location>
        <begin position="57"/>
        <end position="80"/>
    </location>
</feature>
<reference evidence="4" key="1">
    <citation type="submission" date="2020-09" db="EMBL/GenBank/DDBJ databases">
        <title>Comparative genome analyses of four rice-infecting Rhizoctonia solani isolates reveal extensive enrichment of homogalacturonan modification genes.</title>
        <authorList>
            <person name="Lee D.-Y."/>
            <person name="Jeon J."/>
            <person name="Kim K.-T."/>
            <person name="Cheong K."/>
            <person name="Song H."/>
            <person name="Choi G."/>
            <person name="Ko J."/>
            <person name="Opiyo S.O."/>
            <person name="Zuo S."/>
            <person name="Madhav S."/>
            <person name="Lee Y.-H."/>
            <person name="Wang G.-L."/>
        </authorList>
    </citation>
    <scope>NUCLEOTIDE SEQUENCE</scope>
    <source>
        <strain evidence="4">AG1-IA WGL</strain>
    </source>
</reference>
<keyword evidence="2" id="KW-0472">Membrane</keyword>
<evidence type="ECO:0000313" key="5">
    <source>
        <dbReference type="Proteomes" id="UP000602905"/>
    </source>
</evidence>
<sequence length="384" mass="40753">MRLALGTSWLMLAAVEAWAAPALVRRSMLLAERSVDYDHTRVYDACADGHSACLVAPQGLNEPQSSTSPHASSSTTSSFSSSSTIDAFSGYSSTNIPLSPQPTPSANEFNRWQLQNLAAQSNSSPDTDESHSNLRTIGIIGGFLAGTALVAIICIILILIRNQRLRGSNASSSFRSRSRTRSSVRPPPTPFMSQPYGEPLVRPPPLRIHTGDAMTAITAASHDMTTAGTLGHHSSGMHQFPVVGPGSASSRTTSFGPHSSSASTGGSNVPRRPPQIPSLGLSHPRPLLRSFGSIFSYHASTGHPTPTPTRPTSGREREEREDTTESSTNGSHTLAVTEENVRSEDYTRTEETGHTEDVTRTVETAHSGPAGVSACVQPKTSSEA</sequence>
<dbReference type="AlphaFoldDB" id="A0A8H7HXL0"/>
<keyword evidence="2" id="KW-0812">Transmembrane</keyword>
<accession>A0A8H7HXL0</accession>
<evidence type="ECO:0000256" key="2">
    <source>
        <dbReference type="SAM" id="Phobius"/>
    </source>
</evidence>
<evidence type="ECO:0000256" key="3">
    <source>
        <dbReference type="SAM" id="SignalP"/>
    </source>
</evidence>
<gene>
    <name evidence="4" type="ORF">RHS03_03071</name>
</gene>
<dbReference type="EMBL" id="JACYCD010000048">
    <property type="protein sequence ID" value="KAF8709496.1"/>
    <property type="molecule type" value="Genomic_DNA"/>
</dbReference>
<keyword evidence="3" id="KW-0732">Signal</keyword>
<comment type="caution">
    <text evidence="4">The sequence shown here is derived from an EMBL/GenBank/DDBJ whole genome shotgun (WGS) entry which is preliminary data.</text>
</comment>
<feature type="signal peptide" evidence="3">
    <location>
        <begin position="1"/>
        <end position="19"/>
    </location>
</feature>
<feature type="compositionally biased region" description="Low complexity" evidence="1">
    <location>
        <begin position="65"/>
        <end position="80"/>
    </location>
</feature>
<feature type="chain" id="PRO_5034047608" evidence="3">
    <location>
        <begin position="20"/>
        <end position="384"/>
    </location>
</feature>
<feature type="region of interest" description="Disordered" evidence="1">
    <location>
        <begin position="226"/>
        <end position="384"/>
    </location>
</feature>
<organism evidence="4 5">
    <name type="scientific">Rhizoctonia solani</name>
    <dbReference type="NCBI Taxonomy" id="456999"/>
    <lineage>
        <taxon>Eukaryota</taxon>
        <taxon>Fungi</taxon>
        <taxon>Dikarya</taxon>
        <taxon>Basidiomycota</taxon>
        <taxon>Agaricomycotina</taxon>
        <taxon>Agaricomycetes</taxon>
        <taxon>Cantharellales</taxon>
        <taxon>Ceratobasidiaceae</taxon>
        <taxon>Rhizoctonia</taxon>
    </lineage>
</organism>
<name>A0A8H7HXL0_9AGAM</name>
<feature type="non-terminal residue" evidence="4">
    <location>
        <position position="384"/>
    </location>
</feature>
<dbReference type="Proteomes" id="UP000602905">
    <property type="component" value="Unassembled WGS sequence"/>
</dbReference>
<dbReference type="OrthoDB" id="3260939at2759"/>